<gene>
    <name evidence="2" type="ORF">O0R46_01030</name>
</gene>
<feature type="transmembrane region" description="Helical" evidence="1">
    <location>
        <begin position="42"/>
        <end position="60"/>
    </location>
</feature>
<dbReference type="Pfam" id="PF05437">
    <property type="entry name" value="AzlD"/>
    <property type="match status" value="1"/>
</dbReference>
<keyword evidence="1" id="KW-0812">Transmembrane</keyword>
<dbReference type="RefSeq" id="WP_269311752.1">
    <property type="nucleotide sequence ID" value="NZ_CP114052.1"/>
</dbReference>
<reference evidence="2" key="1">
    <citation type="submission" date="2022-12" db="EMBL/GenBank/DDBJ databases">
        <title>Peptostreptococcus.</title>
        <authorList>
            <person name="Lee S.H."/>
        </authorList>
    </citation>
    <scope>NUCLEOTIDE SEQUENCE</scope>
    <source>
        <strain evidence="2">CBA3647</strain>
    </source>
</reference>
<feature type="transmembrane region" description="Helical" evidence="1">
    <location>
        <begin position="91"/>
        <end position="109"/>
    </location>
</feature>
<feature type="transmembrane region" description="Helical" evidence="1">
    <location>
        <begin position="6"/>
        <end position="30"/>
    </location>
</feature>
<sequence length="110" mass="12791">MLNKNLLIYFIIFVSFIFMFLIRYLPFALSGEKGTSEEFERFIKYIPLGVFVALIIKDVFFKNGQIFISIENYKLIPLVLISIISIKFKNIGLSVISGGIIIFIFINYIY</sequence>
<dbReference type="InterPro" id="IPR008407">
    <property type="entry name" value="Brnchd-chn_aa_trnsp_AzlD"/>
</dbReference>
<dbReference type="EMBL" id="CP114052">
    <property type="protein sequence ID" value="WAW15059.1"/>
    <property type="molecule type" value="Genomic_DNA"/>
</dbReference>
<organism evidence="2 3">
    <name type="scientific">Peptostreptococcus equinus</name>
    <dbReference type="NCBI Taxonomy" id="3003601"/>
    <lineage>
        <taxon>Bacteria</taxon>
        <taxon>Bacillati</taxon>
        <taxon>Bacillota</taxon>
        <taxon>Clostridia</taxon>
        <taxon>Peptostreptococcales</taxon>
        <taxon>Peptostreptococcaceae</taxon>
        <taxon>Peptostreptococcus</taxon>
    </lineage>
</organism>
<keyword evidence="3" id="KW-1185">Reference proteome</keyword>
<evidence type="ECO:0000256" key="1">
    <source>
        <dbReference type="SAM" id="Phobius"/>
    </source>
</evidence>
<name>A0ABY7JRF1_9FIRM</name>
<keyword evidence="1" id="KW-0472">Membrane</keyword>
<evidence type="ECO:0000313" key="2">
    <source>
        <dbReference type="EMBL" id="WAW15059.1"/>
    </source>
</evidence>
<keyword evidence="1" id="KW-1133">Transmembrane helix</keyword>
<accession>A0ABY7JRF1</accession>
<protein>
    <submittedName>
        <fullName evidence="2">AzlD domain-containing protein</fullName>
    </submittedName>
</protein>
<proteinExistence type="predicted"/>
<dbReference type="Proteomes" id="UP001164187">
    <property type="component" value="Chromosome"/>
</dbReference>
<evidence type="ECO:0000313" key="3">
    <source>
        <dbReference type="Proteomes" id="UP001164187"/>
    </source>
</evidence>